<dbReference type="Pfam" id="PF02171">
    <property type="entry name" value="Piwi"/>
    <property type="match status" value="1"/>
</dbReference>
<comment type="caution">
    <text evidence="3">The sequence shown here is derived from an EMBL/GenBank/DDBJ whole genome shotgun (WGS) entry which is preliminary data.</text>
</comment>
<dbReference type="SMART" id="SM01163">
    <property type="entry name" value="DUF1785"/>
    <property type="match status" value="1"/>
</dbReference>
<proteinExistence type="predicted"/>
<dbReference type="InterPro" id="IPR012337">
    <property type="entry name" value="RNaseH-like_sf"/>
</dbReference>
<dbReference type="SUPFAM" id="SSF53098">
    <property type="entry name" value="Ribonuclease H-like"/>
    <property type="match status" value="1"/>
</dbReference>
<organism evidence="3 4">
    <name type="scientific">Clonostachys solani</name>
    <dbReference type="NCBI Taxonomy" id="160281"/>
    <lineage>
        <taxon>Eukaryota</taxon>
        <taxon>Fungi</taxon>
        <taxon>Dikarya</taxon>
        <taxon>Ascomycota</taxon>
        <taxon>Pezizomycotina</taxon>
        <taxon>Sordariomycetes</taxon>
        <taxon>Hypocreomycetidae</taxon>
        <taxon>Hypocreales</taxon>
        <taxon>Bionectriaceae</taxon>
        <taxon>Clonostachys</taxon>
    </lineage>
</organism>
<evidence type="ECO:0000313" key="3">
    <source>
        <dbReference type="EMBL" id="CAH0037445.1"/>
    </source>
</evidence>
<feature type="region of interest" description="Disordered" evidence="1">
    <location>
        <begin position="1"/>
        <end position="55"/>
    </location>
</feature>
<dbReference type="InterPro" id="IPR036085">
    <property type="entry name" value="PAZ_dom_sf"/>
</dbReference>
<dbReference type="InterPro" id="IPR003165">
    <property type="entry name" value="Piwi"/>
</dbReference>
<evidence type="ECO:0000256" key="1">
    <source>
        <dbReference type="SAM" id="MobiDB-lite"/>
    </source>
</evidence>
<feature type="domain" description="Piwi" evidence="2">
    <location>
        <begin position="612"/>
        <end position="915"/>
    </location>
</feature>
<dbReference type="Pfam" id="PF16488">
    <property type="entry name" value="ArgoL2"/>
    <property type="match status" value="1"/>
</dbReference>
<dbReference type="InterPro" id="IPR032474">
    <property type="entry name" value="Argonaute_N"/>
</dbReference>
<dbReference type="Gene3D" id="3.30.420.10">
    <property type="entry name" value="Ribonuclease H-like superfamily/Ribonuclease H"/>
    <property type="match status" value="1"/>
</dbReference>
<dbReference type="InterPro" id="IPR036397">
    <property type="entry name" value="RNaseH_sf"/>
</dbReference>
<protein>
    <recommendedName>
        <fullName evidence="2">Piwi domain-containing protein</fullName>
    </recommendedName>
</protein>
<dbReference type="SMART" id="SM00950">
    <property type="entry name" value="Piwi"/>
    <property type="match status" value="1"/>
</dbReference>
<dbReference type="InterPro" id="IPR014811">
    <property type="entry name" value="ArgoL1"/>
</dbReference>
<dbReference type="Pfam" id="PF08699">
    <property type="entry name" value="ArgoL1"/>
    <property type="match status" value="1"/>
</dbReference>
<dbReference type="InterPro" id="IPR045246">
    <property type="entry name" value="Piwi_ago-like"/>
</dbReference>
<sequence>MSTTPPRPGTPARSAPGSPKAGPPGSPRKSGVVPPAQKSGNTRMELPPDAYVSDTQKSRFALRGNKFNTEGKPTQMAVNQYRLKSLNYDGKIHQYDIQITSIPESNKRLPVKKILDHRVTKEMLKPYNSKMWIFDGKALAWAPTYVKQLKFTVDLNEEKRTAGEKPRPGSVFEVIIKATTEINLAIIAAYLESRVQFNNVVVEAMSFLDHLLRQGASERLLSIKRNFYDTKAKGMGLSDGGVVEVHKGLYASIRFSQDMSSGGIGLSLNVDVANTAFWVGEQRLSEMLPRFLANCDSQWRTLSPAKLVDILRPKKRPGPNDNWHSSDAFKHLRKLRRLKFTVKHRNRPEGSTEMVYTFRDVMFEEKYGADGANARNVKFGYNGKETSVLDYYVQKYQQHLRAPGLPLIDAGTGGAIPMEMAYVLPMQRYPFKLNSDQTANMIKIAVTRPNERRRAIEEKTKMLRLGEDPYLKHYGITFEEKFSTTKAKVIAPPIVKFRQNGTAKPQFSGRWRIDNLKFWTPNKFPLQSWGIVAMGDCCDKETLVTFTQTFKMTFKKHGGIVETDPVIIPPWALVNKGRPRSEDLTVGGTNGATVVLRAHEMISKERKLHTQLLFIVVPSKGSPFYERVKKNADCRFGFLSQVVQRGHVQQNQAQYHSNVCMKVNAKLGGATARTDPPWPSTGTYFPSNRPTMVVGVDVSHAAPGGNTASIAAMTMNADANCIRFNAAVETNGYRTEMITDKNMARMFGKLVESWRVGHPSLFPAHLIYFRDGVGEGQFAQVIDQEIGAIRRFFGKGKCPKITVIVATKRHHIRFFPPQGAGDRNSNPLPGTLVEHEVTHPFMFDFFLNSHVAIQGTARPVHYYVLLDEFNVPINGLQKMIYHQCYSYIRSTTPVSLHPAVYYAHLAGSRARCHENAPSGDGPRHGGAGVEMLSDRIAKGFNIGPKAEDLKGEEAPDLLPLGPRDRLEFMERTMWFV</sequence>
<dbReference type="AlphaFoldDB" id="A0A9N9YPI5"/>
<dbReference type="Gene3D" id="3.40.50.2300">
    <property type="match status" value="1"/>
</dbReference>
<dbReference type="SUPFAM" id="SSF101690">
    <property type="entry name" value="PAZ domain"/>
    <property type="match status" value="1"/>
</dbReference>
<accession>A0A9N9YPI5</accession>
<dbReference type="PROSITE" id="PS50822">
    <property type="entry name" value="PIWI"/>
    <property type="match status" value="1"/>
</dbReference>
<reference evidence="3" key="1">
    <citation type="submission" date="2021-10" db="EMBL/GenBank/DDBJ databases">
        <authorList>
            <person name="Piombo E."/>
        </authorList>
    </citation>
    <scope>NUCLEOTIDE SEQUENCE</scope>
</reference>
<keyword evidence="4" id="KW-1185">Reference proteome</keyword>
<dbReference type="CDD" id="cd04657">
    <property type="entry name" value="Piwi_ago-like"/>
    <property type="match status" value="1"/>
</dbReference>
<dbReference type="EMBL" id="CABFOC020000002">
    <property type="protein sequence ID" value="CAH0037445.1"/>
    <property type="molecule type" value="Genomic_DNA"/>
</dbReference>
<dbReference type="Pfam" id="PF02170">
    <property type="entry name" value="PAZ"/>
    <property type="match status" value="1"/>
</dbReference>
<dbReference type="Pfam" id="PF16486">
    <property type="entry name" value="ArgoN"/>
    <property type="match status" value="1"/>
</dbReference>
<dbReference type="CDD" id="cd02846">
    <property type="entry name" value="PAZ_argonaute_like"/>
    <property type="match status" value="1"/>
</dbReference>
<evidence type="ECO:0000313" key="4">
    <source>
        <dbReference type="Proteomes" id="UP000775872"/>
    </source>
</evidence>
<dbReference type="InterPro" id="IPR032472">
    <property type="entry name" value="ArgoL2"/>
</dbReference>
<dbReference type="InterPro" id="IPR003100">
    <property type="entry name" value="PAZ_dom"/>
</dbReference>
<dbReference type="PANTHER" id="PTHR22891">
    <property type="entry name" value="EUKARYOTIC TRANSLATION INITIATION FACTOR 2C"/>
    <property type="match status" value="1"/>
</dbReference>
<dbReference type="GO" id="GO:0003723">
    <property type="term" value="F:RNA binding"/>
    <property type="evidence" value="ECO:0007669"/>
    <property type="project" value="InterPro"/>
</dbReference>
<evidence type="ECO:0000259" key="2">
    <source>
        <dbReference type="PROSITE" id="PS50822"/>
    </source>
</evidence>
<name>A0A9N9YPI5_9HYPO</name>
<dbReference type="Gene3D" id="2.170.260.10">
    <property type="entry name" value="paz domain"/>
    <property type="match status" value="1"/>
</dbReference>
<feature type="compositionally biased region" description="Low complexity" evidence="1">
    <location>
        <begin position="11"/>
        <end position="20"/>
    </location>
</feature>
<gene>
    <name evidence="3" type="ORF">CSOL1703_00002904</name>
</gene>
<dbReference type="OrthoDB" id="10252740at2759"/>
<dbReference type="Proteomes" id="UP000775872">
    <property type="component" value="Unassembled WGS sequence"/>
</dbReference>